<dbReference type="Pfam" id="PF06305">
    <property type="entry name" value="LapA_dom"/>
    <property type="match status" value="1"/>
</dbReference>
<keyword evidence="5" id="KW-0175">Coiled coil</keyword>
<keyword evidence="10" id="KW-1185">Reference proteome</keyword>
<proteinExistence type="predicted"/>
<dbReference type="Proteomes" id="UP000052258">
    <property type="component" value="Unassembled WGS sequence"/>
</dbReference>
<feature type="transmembrane region" description="Helical" evidence="7">
    <location>
        <begin position="7"/>
        <end position="25"/>
    </location>
</feature>
<evidence type="ECO:0000256" key="3">
    <source>
        <dbReference type="ARBA" id="ARBA00022989"/>
    </source>
</evidence>
<evidence type="ECO:0000259" key="8">
    <source>
        <dbReference type="Pfam" id="PF06305"/>
    </source>
</evidence>
<feature type="transmembrane region" description="Helical" evidence="7">
    <location>
        <begin position="37"/>
        <end position="62"/>
    </location>
</feature>
<evidence type="ECO:0000256" key="5">
    <source>
        <dbReference type="SAM" id="Coils"/>
    </source>
</evidence>
<keyword evidence="1" id="KW-1003">Cell membrane</keyword>
<keyword evidence="2 7" id="KW-0812">Transmembrane</keyword>
<sequence>MKNQWQVIVGIILAILIAVFAIINVESVQVNFLFAKLEWPLILVILGSVLIGCLIIFCLNISKVRGMNRQIKQLEEQKTDLERQLAAAKAMKTKNSTVAIRDTNEAETNSAGEATTQDTTAPKEN</sequence>
<reference evidence="9 10" key="1">
    <citation type="journal article" date="2015" name="Genome Biol. Evol.">
        <title>Comparative Genomics of Listeria Sensu Lato: Genus-Wide Differences in Evolutionary Dynamics and the Progressive Gain of Complex, Potentially Pathogenicity-Related Traits through Lateral Gene Transfer.</title>
        <authorList>
            <person name="Chiara M."/>
            <person name="Caruso M."/>
            <person name="D'Erchia A.M."/>
            <person name="Manzari C."/>
            <person name="Fraccalvieri R."/>
            <person name="Goffredo E."/>
            <person name="Latorre L."/>
            <person name="Miccolupo A."/>
            <person name="Padalino I."/>
            <person name="Santagada G."/>
            <person name="Chiocco D."/>
            <person name="Pesole G."/>
            <person name="Horner D.S."/>
            <person name="Parisi A."/>
        </authorList>
    </citation>
    <scope>NUCLEOTIDE SEQUENCE [LARGE SCALE GENOMIC DNA]</scope>
    <source>
        <strain evidence="9 10">1991</strain>
    </source>
</reference>
<dbReference type="RefSeq" id="WP_007473449.1">
    <property type="nucleotide sequence ID" value="NZ_KQ130610.1"/>
</dbReference>
<feature type="region of interest" description="Disordered" evidence="6">
    <location>
        <begin position="94"/>
        <end position="125"/>
    </location>
</feature>
<dbReference type="PANTHER" id="PTHR41335">
    <property type="entry name" value="MEMBRANE PROTEIN-RELATED"/>
    <property type="match status" value="1"/>
</dbReference>
<dbReference type="GO" id="GO:0005886">
    <property type="term" value="C:plasma membrane"/>
    <property type="evidence" value="ECO:0007669"/>
    <property type="project" value="InterPro"/>
</dbReference>
<comment type="caution">
    <text evidence="9">The sequence shown here is derived from an EMBL/GenBank/DDBJ whole genome shotgun (WGS) entry which is preliminary data.</text>
</comment>
<feature type="domain" description="Lipopolysaccharide assembly protein A" evidence="8">
    <location>
        <begin position="24"/>
        <end position="86"/>
    </location>
</feature>
<evidence type="ECO:0000256" key="2">
    <source>
        <dbReference type="ARBA" id="ARBA00022692"/>
    </source>
</evidence>
<evidence type="ECO:0000256" key="7">
    <source>
        <dbReference type="SAM" id="Phobius"/>
    </source>
</evidence>
<organism evidence="9 10">
    <name type="scientific">Listeria fleischmannii 1991</name>
    <dbReference type="NCBI Taxonomy" id="1430899"/>
    <lineage>
        <taxon>Bacteria</taxon>
        <taxon>Bacillati</taxon>
        <taxon>Bacillota</taxon>
        <taxon>Bacilli</taxon>
        <taxon>Bacillales</taxon>
        <taxon>Listeriaceae</taxon>
        <taxon>Listeria</taxon>
    </lineage>
</organism>
<dbReference type="PANTHER" id="PTHR41335:SF1">
    <property type="entry name" value="MEMBRANE PROTEIN"/>
    <property type="match status" value="1"/>
</dbReference>
<dbReference type="AlphaFoldDB" id="A0A0J8GHW3"/>
<evidence type="ECO:0000256" key="1">
    <source>
        <dbReference type="ARBA" id="ARBA00022475"/>
    </source>
</evidence>
<dbReference type="OrthoDB" id="2990728at2"/>
<dbReference type="EMBL" id="AZHO01000007">
    <property type="protein sequence ID" value="KMT60549.1"/>
    <property type="molecule type" value="Genomic_DNA"/>
</dbReference>
<accession>A0A0J8GHW3</accession>
<keyword evidence="3 7" id="KW-1133">Transmembrane helix</keyword>
<evidence type="ECO:0000313" key="10">
    <source>
        <dbReference type="Proteomes" id="UP000052258"/>
    </source>
</evidence>
<keyword evidence="4 7" id="KW-0472">Membrane</keyword>
<evidence type="ECO:0000256" key="4">
    <source>
        <dbReference type="ARBA" id="ARBA00023136"/>
    </source>
</evidence>
<feature type="coiled-coil region" evidence="5">
    <location>
        <begin position="64"/>
        <end position="94"/>
    </location>
</feature>
<evidence type="ECO:0000256" key="6">
    <source>
        <dbReference type="SAM" id="MobiDB-lite"/>
    </source>
</evidence>
<feature type="compositionally biased region" description="Polar residues" evidence="6">
    <location>
        <begin position="106"/>
        <end position="125"/>
    </location>
</feature>
<evidence type="ECO:0000313" key="9">
    <source>
        <dbReference type="EMBL" id="KMT60549.1"/>
    </source>
</evidence>
<protein>
    <recommendedName>
        <fullName evidence="8">Lipopolysaccharide assembly protein A domain-containing protein</fullName>
    </recommendedName>
</protein>
<name>A0A0J8GHW3_9LIST</name>
<dbReference type="PATRIC" id="fig|1430899.3.peg.701"/>
<gene>
    <name evidence="9" type="ORF">X560_0677</name>
</gene>
<dbReference type="InterPro" id="IPR010445">
    <property type="entry name" value="LapA_dom"/>
</dbReference>